<evidence type="ECO:0000313" key="2">
    <source>
        <dbReference type="Proteomes" id="UP000499080"/>
    </source>
</evidence>
<comment type="caution">
    <text evidence="1">The sequence shown here is derived from an EMBL/GenBank/DDBJ whole genome shotgun (WGS) entry which is preliminary data.</text>
</comment>
<reference evidence="1 2" key="1">
    <citation type="journal article" date="2019" name="Sci. Rep.">
        <title>Orb-weaving spider Araneus ventricosus genome elucidates the spidroin gene catalogue.</title>
        <authorList>
            <person name="Kono N."/>
            <person name="Nakamura H."/>
            <person name="Ohtoshi R."/>
            <person name="Moran D.A.P."/>
            <person name="Shinohara A."/>
            <person name="Yoshida Y."/>
            <person name="Fujiwara M."/>
            <person name="Mori M."/>
            <person name="Tomita M."/>
            <person name="Arakawa K."/>
        </authorList>
    </citation>
    <scope>NUCLEOTIDE SEQUENCE [LARGE SCALE GENOMIC DNA]</scope>
</reference>
<evidence type="ECO:0000313" key="1">
    <source>
        <dbReference type="EMBL" id="GBM05367.1"/>
    </source>
</evidence>
<organism evidence="1 2">
    <name type="scientific">Araneus ventricosus</name>
    <name type="common">Orbweaver spider</name>
    <name type="synonym">Epeira ventricosa</name>
    <dbReference type="NCBI Taxonomy" id="182803"/>
    <lineage>
        <taxon>Eukaryota</taxon>
        <taxon>Metazoa</taxon>
        <taxon>Ecdysozoa</taxon>
        <taxon>Arthropoda</taxon>
        <taxon>Chelicerata</taxon>
        <taxon>Arachnida</taxon>
        <taxon>Araneae</taxon>
        <taxon>Araneomorphae</taxon>
        <taxon>Entelegynae</taxon>
        <taxon>Araneoidea</taxon>
        <taxon>Araneidae</taxon>
        <taxon>Araneus</taxon>
    </lineage>
</organism>
<dbReference type="AlphaFoldDB" id="A0A4Y2CNP9"/>
<accession>A0A4Y2CNP9</accession>
<name>A0A4Y2CNP9_ARAVE</name>
<gene>
    <name evidence="1" type="ORF">AVEN_46899_1</name>
</gene>
<dbReference type="EMBL" id="BGPR01000214">
    <property type="protein sequence ID" value="GBM05367.1"/>
    <property type="molecule type" value="Genomic_DNA"/>
</dbReference>
<sequence>MSCLRVLLTQHYMSSFRCSAWYVAETELVSFPLPIVLTPLFYLQSTPGPLSSQSKSLLILQIVSPDCGRRTLTDAVI</sequence>
<protein>
    <submittedName>
        <fullName evidence="1">Uncharacterized protein</fullName>
    </submittedName>
</protein>
<proteinExistence type="predicted"/>
<keyword evidence="2" id="KW-1185">Reference proteome</keyword>
<dbReference type="Proteomes" id="UP000499080">
    <property type="component" value="Unassembled WGS sequence"/>
</dbReference>